<evidence type="ECO:0000313" key="2">
    <source>
        <dbReference type="Proteomes" id="UP001341840"/>
    </source>
</evidence>
<accession>A0ABU6RP21</accession>
<reference evidence="1 2" key="1">
    <citation type="journal article" date="2023" name="Plants (Basel)">
        <title>Bridging the Gap: Combining Genomics and Transcriptomics Approaches to Understand Stylosanthes scabra, an Orphan Legume from the Brazilian Caatinga.</title>
        <authorList>
            <person name="Ferreira-Neto J.R.C."/>
            <person name="da Silva M.D."/>
            <person name="Binneck E."/>
            <person name="de Melo N.F."/>
            <person name="da Silva R.H."/>
            <person name="de Melo A.L.T.M."/>
            <person name="Pandolfi V."/>
            <person name="Bustamante F.O."/>
            <person name="Brasileiro-Vidal A.C."/>
            <person name="Benko-Iseppon A.M."/>
        </authorList>
    </citation>
    <scope>NUCLEOTIDE SEQUENCE [LARGE SCALE GENOMIC DNA]</scope>
    <source>
        <tissue evidence="1">Leaves</tissue>
    </source>
</reference>
<dbReference type="Proteomes" id="UP001341840">
    <property type="component" value="Unassembled WGS sequence"/>
</dbReference>
<dbReference type="EMBL" id="JASCZI010031022">
    <property type="protein sequence ID" value="MED6125694.1"/>
    <property type="molecule type" value="Genomic_DNA"/>
</dbReference>
<evidence type="ECO:0000313" key="1">
    <source>
        <dbReference type="EMBL" id="MED6125694.1"/>
    </source>
</evidence>
<gene>
    <name evidence="1" type="ORF">PIB30_071063</name>
</gene>
<keyword evidence="2" id="KW-1185">Reference proteome</keyword>
<comment type="caution">
    <text evidence="1">The sequence shown here is derived from an EMBL/GenBank/DDBJ whole genome shotgun (WGS) entry which is preliminary data.</text>
</comment>
<name>A0ABU6RP21_9FABA</name>
<sequence>MEKSENEDMRTITKIFRTRMRTPTLKIRPGTDQIANLRKCHPLVAINRGVPCSQLFLPHLRARVELRVASRIDSKLIQKQLWHYLSPPSGGHNFHTGALIGASFVATRSSLHPLRIYASYEVLIVPRAFKFGQGPRITTHAVEQRWCWMLVEVDKAKTRDK</sequence>
<proteinExistence type="predicted"/>
<organism evidence="1 2">
    <name type="scientific">Stylosanthes scabra</name>
    <dbReference type="NCBI Taxonomy" id="79078"/>
    <lineage>
        <taxon>Eukaryota</taxon>
        <taxon>Viridiplantae</taxon>
        <taxon>Streptophyta</taxon>
        <taxon>Embryophyta</taxon>
        <taxon>Tracheophyta</taxon>
        <taxon>Spermatophyta</taxon>
        <taxon>Magnoliopsida</taxon>
        <taxon>eudicotyledons</taxon>
        <taxon>Gunneridae</taxon>
        <taxon>Pentapetalae</taxon>
        <taxon>rosids</taxon>
        <taxon>fabids</taxon>
        <taxon>Fabales</taxon>
        <taxon>Fabaceae</taxon>
        <taxon>Papilionoideae</taxon>
        <taxon>50 kb inversion clade</taxon>
        <taxon>dalbergioids sensu lato</taxon>
        <taxon>Dalbergieae</taxon>
        <taxon>Pterocarpus clade</taxon>
        <taxon>Stylosanthes</taxon>
    </lineage>
</organism>
<protein>
    <submittedName>
        <fullName evidence="1">Uncharacterized protein</fullName>
    </submittedName>
</protein>